<proteinExistence type="predicted"/>
<keyword evidence="1" id="KW-0812">Transmembrane</keyword>
<organism evidence="2 3">
    <name type="scientific">Nocardia callitridis</name>
    <dbReference type="NCBI Taxonomy" id="648753"/>
    <lineage>
        <taxon>Bacteria</taxon>
        <taxon>Bacillati</taxon>
        <taxon>Actinomycetota</taxon>
        <taxon>Actinomycetes</taxon>
        <taxon>Mycobacteriales</taxon>
        <taxon>Nocardiaceae</taxon>
        <taxon>Nocardia</taxon>
    </lineage>
</organism>
<dbReference type="EMBL" id="BAABJM010000001">
    <property type="protein sequence ID" value="GAA5042998.1"/>
    <property type="molecule type" value="Genomic_DNA"/>
</dbReference>
<keyword evidence="1" id="KW-0472">Membrane</keyword>
<evidence type="ECO:0000313" key="2">
    <source>
        <dbReference type="EMBL" id="GAA5042998.1"/>
    </source>
</evidence>
<feature type="transmembrane region" description="Helical" evidence="1">
    <location>
        <begin position="86"/>
        <end position="108"/>
    </location>
</feature>
<dbReference type="Proteomes" id="UP001500603">
    <property type="component" value="Unassembled WGS sequence"/>
</dbReference>
<keyword evidence="1" id="KW-1133">Transmembrane helix</keyword>
<feature type="transmembrane region" description="Helical" evidence="1">
    <location>
        <begin position="52"/>
        <end position="74"/>
    </location>
</feature>
<dbReference type="Pfam" id="PF11222">
    <property type="entry name" value="DUF3017"/>
    <property type="match status" value="1"/>
</dbReference>
<name>A0ABP9JSP5_9NOCA</name>
<reference evidence="3" key="1">
    <citation type="journal article" date="2019" name="Int. J. Syst. Evol. Microbiol.">
        <title>The Global Catalogue of Microorganisms (GCM) 10K type strain sequencing project: providing services to taxonomists for standard genome sequencing and annotation.</title>
        <authorList>
            <consortium name="The Broad Institute Genomics Platform"/>
            <consortium name="The Broad Institute Genome Sequencing Center for Infectious Disease"/>
            <person name="Wu L."/>
            <person name="Ma J."/>
        </authorList>
    </citation>
    <scope>NUCLEOTIDE SEQUENCE [LARGE SCALE GENOMIC DNA]</scope>
    <source>
        <strain evidence="3">JCM 18298</strain>
    </source>
</reference>
<sequence>MIDAEPPTAEKRAAEHGPVAQFLRCHLPMVAVALVIVVAVVFIASERWRRGALFFGGATLLAAAFRLCLPTAQVGLLAVRSKPFDVGALTALGAAIVFIAATINSLGVS</sequence>
<evidence type="ECO:0000313" key="3">
    <source>
        <dbReference type="Proteomes" id="UP001500603"/>
    </source>
</evidence>
<accession>A0ABP9JSP5</accession>
<feature type="transmembrane region" description="Helical" evidence="1">
    <location>
        <begin position="26"/>
        <end position="45"/>
    </location>
</feature>
<evidence type="ECO:0000256" key="1">
    <source>
        <dbReference type="SAM" id="Phobius"/>
    </source>
</evidence>
<dbReference type="InterPro" id="IPR021385">
    <property type="entry name" value="DUF3017"/>
</dbReference>
<gene>
    <name evidence="2" type="ORF">GCM10023318_03930</name>
</gene>
<keyword evidence="3" id="KW-1185">Reference proteome</keyword>
<protein>
    <submittedName>
        <fullName evidence="2">DUF3017 domain-containing protein</fullName>
    </submittedName>
</protein>
<comment type="caution">
    <text evidence="2">The sequence shown here is derived from an EMBL/GenBank/DDBJ whole genome shotgun (WGS) entry which is preliminary data.</text>
</comment>